<proteinExistence type="predicted"/>
<dbReference type="HOGENOM" id="CLU_2782779_0_0_1"/>
<feature type="compositionally biased region" description="Polar residues" evidence="1">
    <location>
        <begin position="39"/>
        <end position="48"/>
    </location>
</feature>
<feature type="non-terminal residue" evidence="2">
    <location>
        <position position="1"/>
    </location>
</feature>
<accession>W4KFU6</accession>
<dbReference type="GeneID" id="20670104"/>
<dbReference type="Proteomes" id="UP000030671">
    <property type="component" value="Unassembled WGS sequence"/>
</dbReference>
<dbReference type="EMBL" id="KI925456">
    <property type="protein sequence ID" value="ETW84722.1"/>
    <property type="molecule type" value="Genomic_DNA"/>
</dbReference>
<dbReference type="KEGG" id="hir:HETIRDRAFT_314211"/>
<name>W4KFU6_HETIT</name>
<protein>
    <submittedName>
        <fullName evidence="2">Uncharacterized protein</fullName>
    </submittedName>
</protein>
<organism evidence="2 3">
    <name type="scientific">Heterobasidion irregulare (strain TC 32-1)</name>
    <dbReference type="NCBI Taxonomy" id="747525"/>
    <lineage>
        <taxon>Eukaryota</taxon>
        <taxon>Fungi</taxon>
        <taxon>Dikarya</taxon>
        <taxon>Basidiomycota</taxon>
        <taxon>Agaricomycotina</taxon>
        <taxon>Agaricomycetes</taxon>
        <taxon>Russulales</taxon>
        <taxon>Bondarzewiaceae</taxon>
        <taxon>Heterobasidion</taxon>
        <taxon>Heterobasidion annosum species complex</taxon>
    </lineage>
</organism>
<evidence type="ECO:0000313" key="3">
    <source>
        <dbReference type="Proteomes" id="UP000030671"/>
    </source>
</evidence>
<feature type="region of interest" description="Disordered" evidence="1">
    <location>
        <begin position="10"/>
        <end position="56"/>
    </location>
</feature>
<sequence length="69" mass="7227">VGLHRLFSLDHHNPFGMPVPMPPTSNALTASAPSGPAGDNSSMSTPRQGSVAHLPRRMYVTLPHLADGA</sequence>
<reference evidence="2 3" key="1">
    <citation type="journal article" date="2012" name="New Phytol.">
        <title>Insight into trade-off between wood decay and parasitism from the genome of a fungal forest pathogen.</title>
        <authorList>
            <person name="Olson A."/>
            <person name="Aerts A."/>
            <person name="Asiegbu F."/>
            <person name="Belbahri L."/>
            <person name="Bouzid O."/>
            <person name="Broberg A."/>
            <person name="Canback B."/>
            <person name="Coutinho P.M."/>
            <person name="Cullen D."/>
            <person name="Dalman K."/>
            <person name="Deflorio G."/>
            <person name="van Diepen L.T."/>
            <person name="Dunand C."/>
            <person name="Duplessis S."/>
            <person name="Durling M."/>
            <person name="Gonthier P."/>
            <person name="Grimwood J."/>
            <person name="Fossdal C.G."/>
            <person name="Hansson D."/>
            <person name="Henrissat B."/>
            <person name="Hietala A."/>
            <person name="Himmelstrand K."/>
            <person name="Hoffmeister D."/>
            <person name="Hogberg N."/>
            <person name="James T.Y."/>
            <person name="Karlsson M."/>
            <person name="Kohler A."/>
            <person name="Kues U."/>
            <person name="Lee Y.H."/>
            <person name="Lin Y.C."/>
            <person name="Lind M."/>
            <person name="Lindquist E."/>
            <person name="Lombard V."/>
            <person name="Lucas S."/>
            <person name="Lunden K."/>
            <person name="Morin E."/>
            <person name="Murat C."/>
            <person name="Park J."/>
            <person name="Raffaello T."/>
            <person name="Rouze P."/>
            <person name="Salamov A."/>
            <person name="Schmutz J."/>
            <person name="Solheim H."/>
            <person name="Stahlberg J."/>
            <person name="Velez H."/>
            <person name="de Vries R.P."/>
            <person name="Wiebenga A."/>
            <person name="Woodward S."/>
            <person name="Yakovlev I."/>
            <person name="Garbelotto M."/>
            <person name="Martin F."/>
            <person name="Grigoriev I.V."/>
            <person name="Stenlid J."/>
        </authorList>
    </citation>
    <scope>NUCLEOTIDE SEQUENCE [LARGE SCALE GENOMIC DNA]</scope>
    <source>
        <strain evidence="2 3">TC 32-1</strain>
    </source>
</reference>
<keyword evidence="3" id="KW-1185">Reference proteome</keyword>
<dbReference type="AlphaFoldDB" id="W4KFU6"/>
<dbReference type="RefSeq" id="XP_009544359.1">
    <property type="nucleotide sequence ID" value="XM_009546064.1"/>
</dbReference>
<gene>
    <name evidence="2" type="ORF">HETIRDRAFT_314211</name>
</gene>
<evidence type="ECO:0000256" key="1">
    <source>
        <dbReference type="SAM" id="MobiDB-lite"/>
    </source>
</evidence>
<dbReference type="InParanoid" id="W4KFU6"/>
<evidence type="ECO:0000313" key="2">
    <source>
        <dbReference type="EMBL" id="ETW84722.1"/>
    </source>
</evidence>